<keyword evidence="3" id="KW-1185">Reference proteome</keyword>
<evidence type="ECO:0000256" key="1">
    <source>
        <dbReference type="SAM" id="MobiDB-lite"/>
    </source>
</evidence>
<evidence type="ECO:0000313" key="3">
    <source>
        <dbReference type="Proteomes" id="UP001142489"/>
    </source>
</evidence>
<evidence type="ECO:0000313" key="2">
    <source>
        <dbReference type="EMBL" id="KAJ7338210.1"/>
    </source>
</evidence>
<sequence length="110" mass="11726">MAPAALRLRLDHPPASAASSRPLSDEERRPGGDDAAASRRHHRQPLAANRRQMHHISHVDGSSSGRIASTACPHGKQGWVDATHARQGEALRQVLSTTAFVSNLPGRSSG</sequence>
<protein>
    <submittedName>
        <fullName evidence="2">Uncharacterized protein</fullName>
    </submittedName>
</protein>
<reference evidence="2" key="1">
    <citation type="journal article" date="2023" name="DNA Res.">
        <title>Chromosome-level genome assembly of Phrynocephalus forsythii using third-generation DNA sequencing and Hi-C analysis.</title>
        <authorList>
            <person name="Qi Y."/>
            <person name="Zhao W."/>
            <person name="Zhao Y."/>
            <person name="Niu C."/>
            <person name="Cao S."/>
            <person name="Zhang Y."/>
        </authorList>
    </citation>
    <scope>NUCLEOTIDE SEQUENCE</scope>
    <source>
        <tissue evidence="2">Muscle</tissue>
    </source>
</reference>
<feature type="compositionally biased region" description="Basic and acidic residues" evidence="1">
    <location>
        <begin position="23"/>
        <end position="32"/>
    </location>
</feature>
<organism evidence="2 3">
    <name type="scientific">Phrynocephalus forsythii</name>
    <dbReference type="NCBI Taxonomy" id="171643"/>
    <lineage>
        <taxon>Eukaryota</taxon>
        <taxon>Metazoa</taxon>
        <taxon>Chordata</taxon>
        <taxon>Craniata</taxon>
        <taxon>Vertebrata</taxon>
        <taxon>Euteleostomi</taxon>
        <taxon>Lepidosauria</taxon>
        <taxon>Squamata</taxon>
        <taxon>Bifurcata</taxon>
        <taxon>Unidentata</taxon>
        <taxon>Episquamata</taxon>
        <taxon>Toxicofera</taxon>
        <taxon>Iguania</taxon>
        <taxon>Acrodonta</taxon>
        <taxon>Agamidae</taxon>
        <taxon>Agaminae</taxon>
        <taxon>Phrynocephalus</taxon>
    </lineage>
</organism>
<feature type="region of interest" description="Disordered" evidence="1">
    <location>
        <begin position="1"/>
        <end position="76"/>
    </location>
</feature>
<dbReference type="AlphaFoldDB" id="A0A9Q1B5L4"/>
<comment type="caution">
    <text evidence="2">The sequence shown here is derived from an EMBL/GenBank/DDBJ whole genome shotgun (WGS) entry which is preliminary data.</text>
</comment>
<name>A0A9Q1B5L4_9SAUR</name>
<feature type="compositionally biased region" description="Low complexity" evidence="1">
    <location>
        <begin position="13"/>
        <end position="22"/>
    </location>
</feature>
<proteinExistence type="predicted"/>
<accession>A0A9Q1B5L4</accession>
<dbReference type="EMBL" id="JAPFRF010000003">
    <property type="protein sequence ID" value="KAJ7338210.1"/>
    <property type="molecule type" value="Genomic_DNA"/>
</dbReference>
<gene>
    <name evidence="2" type="ORF">JRQ81_010902</name>
</gene>
<dbReference type="Proteomes" id="UP001142489">
    <property type="component" value="Unassembled WGS sequence"/>
</dbReference>